<gene>
    <name evidence="1" type="ORF">DPEC_G00192750</name>
</gene>
<evidence type="ECO:0000313" key="2">
    <source>
        <dbReference type="Proteomes" id="UP001157502"/>
    </source>
</evidence>
<dbReference type="EMBL" id="CM055742">
    <property type="protein sequence ID" value="KAJ8001286.1"/>
    <property type="molecule type" value="Genomic_DNA"/>
</dbReference>
<sequence length="89" mass="9177">MLHTAGMTTSGQKMKDLTAEFKPSLGRKVAESRMPPVPGVPCPGGREPPESASNAGTSPPDIPSESSRSPARASSRDPPNPGLSPVRVS</sequence>
<evidence type="ECO:0000313" key="1">
    <source>
        <dbReference type="EMBL" id="KAJ8001286.1"/>
    </source>
</evidence>
<comment type="caution">
    <text evidence="1">The sequence shown here is derived from an EMBL/GenBank/DDBJ whole genome shotgun (WGS) entry which is preliminary data.</text>
</comment>
<keyword evidence="2" id="KW-1185">Reference proteome</keyword>
<name>A0ACC2GCF9_DALPE</name>
<reference evidence="1" key="1">
    <citation type="submission" date="2021-05" db="EMBL/GenBank/DDBJ databases">
        <authorList>
            <person name="Pan Q."/>
            <person name="Jouanno E."/>
            <person name="Zahm M."/>
            <person name="Klopp C."/>
            <person name="Cabau C."/>
            <person name="Louis A."/>
            <person name="Berthelot C."/>
            <person name="Parey E."/>
            <person name="Roest Crollius H."/>
            <person name="Montfort J."/>
            <person name="Robinson-Rechavi M."/>
            <person name="Bouchez O."/>
            <person name="Lampietro C."/>
            <person name="Lopez Roques C."/>
            <person name="Donnadieu C."/>
            <person name="Postlethwait J."/>
            <person name="Bobe J."/>
            <person name="Dillon D."/>
            <person name="Chandos A."/>
            <person name="von Hippel F."/>
            <person name="Guiguen Y."/>
        </authorList>
    </citation>
    <scope>NUCLEOTIDE SEQUENCE</scope>
    <source>
        <strain evidence="1">YG-Jan2019</strain>
    </source>
</reference>
<organism evidence="1 2">
    <name type="scientific">Dallia pectoralis</name>
    <name type="common">Alaska blackfish</name>
    <dbReference type="NCBI Taxonomy" id="75939"/>
    <lineage>
        <taxon>Eukaryota</taxon>
        <taxon>Metazoa</taxon>
        <taxon>Chordata</taxon>
        <taxon>Craniata</taxon>
        <taxon>Vertebrata</taxon>
        <taxon>Euteleostomi</taxon>
        <taxon>Actinopterygii</taxon>
        <taxon>Neopterygii</taxon>
        <taxon>Teleostei</taxon>
        <taxon>Protacanthopterygii</taxon>
        <taxon>Esociformes</taxon>
        <taxon>Umbridae</taxon>
        <taxon>Dallia</taxon>
    </lineage>
</organism>
<dbReference type="Proteomes" id="UP001157502">
    <property type="component" value="Chromosome 15"/>
</dbReference>
<protein>
    <submittedName>
        <fullName evidence="1">Uncharacterized protein</fullName>
    </submittedName>
</protein>
<proteinExistence type="predicted"/>
<accession>A0ACC2GCF9</accession>